<gene>
    <name evidence="2" type="ORF">BLA39750_01100</name>
</gene>
<feature type="transmembrane region" description="Helical" evidence="1">
    <location>
        <begin position="21"/>
        <end position="48"/>
    </location>
</feature>
<evidence type="ECO:0000313" key="2">
    <source>
        <dbReference type="EMBL" id="VWC79649.1"/>
    </source>
</evidence>
<keyword evidence="1" id="KW-1133">Transmembrane helix</keyword>
<name>A0A6P2VGG6_BURL3</name>
<sequence>MISYWTRTRQSLTQYRRDQPVAASLTFLVLLLVDVPVTIATARIWRLLFDAWSATPWHVLREFLGEAIAATLIAIALWLIVGAIAWALVCDRPKSGRPGY</sequence>
<evidence type="ECO:0000313" key="3">
    <source>
        <dbReference type="Proteomes" id="UP000494110"/>
    </source>
</evidence>
<evidence type="ECO:0000256" key="1">
    <source>
        <dbReference type="SAM" id="Phobius"/>
    </source>
</evidence>
<dbReference type="AlphaFoldDB" id="A0A6P2VGG6"/>
<dbReference type="Proteomes" id="UP000494110">
    <property type="component" value="Unassembled WGS sequence"/>
</dbReference>
<keyword evidence="1" id="KW-0812">Transmembrane</keyword>
<proteinExistence type="predicted"/>
<protein>
    <submittedName>
        <fullName evidence="2">Uncharacterized protein</fullName>
    </submittedName>
</protein>
<feature type="transmembrane region" description="Helical" evidence="1">
    <location>
        <begin position="68"/>
        <end position="89"/>
    </location>
</feature>
<organism evidence="2 3">
    <name type="scientific">Burkholderia lata (strain ATCC 17760 / DSM 23089 / LMG 22485 / NCIMB 9086 / R18194 / 383)</name>
    <dbReference type="NCBI Taxonomy" id="482957"/>
    <lineage>
        <taxon>Bacteria</taxon>
        <taxon>Pseudomonadati</taxon>
        <taxon>Pseudomonadota</taxon>
        <taxon>Betaproteobacteria</taxon>
        <taxon>Burkholderiales</taxon>
        <taxon>Burkholderiaceae</taxon>
        <taxon>Burkholderia</taxon>
        <taxon>Burkholderia cepacia complex</taxon>
    </lineage>
</organism>
<keyword evidence="1" id="KW-0472">Membrane</keyword>
<reference evidence="2 3" key="1">
    <citation type="submission" date="2019-09" db="EMBL/GenBank/DDBJ databases">
        <authorList>
            <person name="Depoorter E."/>
        </authorList>
    </citation>
    <scope>NUCLEOTIDE SEQUENCE [LARGE SCALE GENOMIC DNA]</scope>
    <source>
        <strain evidence="2">R-39750</strain>
    </source>
</reference>
<accession>A0A6P2VGG6</accession>
<dbReference type="EMBL" id="CABVQN010000004">
    <property type="protein sequence ID" value="VWC79649.1"/>
    <property type="molecule type" value="Genomic_DNA"/>
</dbReference>